<sequence length="607" mass="66729">MTEQITPQQPTALLESFSTGPFAHSFRFEGQESVITAATLEQVIPALTQVEQAVARGRHAVGFIAYEAAAALNPELATKAPGNLPLIWFGIFRERISCLPGSNGSAVPAGDMSPPELAITRESYTSSVEEIREAIARGDTYQVNYTTRQRFSVAGDTFSLYRRMCRNQQAPFCAWLDIGSHQILSASPELFFSLQGDLITMKPMKGTAARLPDADADQRQRDQLNASPKERAENLMIVDLIRNDLSMIAETGSVTVPTLFEVETFPTVHQMTSTVTAQVRPQTGLIDILRALFPCGSVTGAPKRRTMEIISELETSPRGVYCGAIGYVSPGREALFSVAIRTAVIDTTTGTGEIGIGSGITWDSDPEAEYRECLAKSAFMYRDSQPFQLIESIRHDANGYLLLERHLARLSNSADHFGFRFDSDNLAARLDEVGRNLAGPHKVRVLLTADGSISVEAQPISGPFNHPPLQVEGGGGDGVEGEGTKSRLAISDQRMDSSDPFLYHKTTHRELYERELRQHPDCYDVIFLNERDEITEGCFNNIVIRLEGELLSPTLSSGLLPGVLRQELLEAGAVREAVLTMKDLLAAEKIWLINSVRGWRECRLPPS</sequence>
<dbReference type="InterPro" id="IPR015890">
    <property type="entry name" value="Chorismate_C"/>
</dbReference>
<dbReference type="PANTHER" id="PTHR11236">
    <property type="entry name" value="AMINOBENZOATE/ANTHRANILATE SYNTHASE"/>
    <property type="match status" value="1"/>
</dbReference>
<dbReference type="InterPro" id="IPR005802">
    <property type="entry name" value="ADC_synth_comp_1"/>
</dbReference>
<dbReference type="Gene3D" id="3.60.120.10">
    <property type="entry name" value="Anthranilate synthase"/>
    <property type="match status" value="1"/>
</dbReference>
<dbReference type="InterPro" id="IPR043132">
    <property type="entry name" value="BCAT-like_C"/>
</dbReference>
<dbReference type="Proteomes" id="UP000784128">
    <property type="component" value="Unassembled WGS sequence"/>
</dbReference>
<dbReference type="PRINTS" id="PR00095">
    <property type="entry name" value="ANTSNTHASEI"/>
</dbReference>
<dbReference type="InterPro" id="IPR043131">
    <property type="entry name" value="BCAT-like_N"/>
</dbReference>
<name>A0ABS5UAF4_9BACT</name>
<keyword evidence="4" id="KW-1185">Reference proteome</keyword>
<dbReference type="Pfam" id="PF00425">
    <property type="entry name" value="Chorismate_bind"/>
    <property type="match status" value="1"/>
</dbReference>
<dbReference type="InterPro" id="IPR001544">
    <property type="entry name" value="Aminotrans_IV"/>
</dbReference>
<accession>A0ABS5UAF4</accession>
<evidence type="ECO:0000259" key="2">
    <source>
        <dbReference type="Pfam" id="PF00425"/>
    </source>
</evidence>
<dbReference type="NCBIfam" id="TIGR00553">
    <property type="entry name" value="pabB"/>
    <property type="match status" value="1"/>
</dbReference>
<protein>
    <submittedName>
        <fullName evidence="3">Aminodeoxychorismate synthase component I</fullName>
        <ecNumber evidence="3">2.6.1.85</ecNumber>
    </submittedName>
</protein>
<dbReference type="InterPro" id="IPR019999">
    <property type="entry name" value="Anth_synth_I-like"/>
</dbReference>
<dbReference type="GO" id="GO:0046820">
    <property type="term" value="F:4-amino-4-deoxychorismate synthase activity"/>
    <property type="evidence" value="ECO:0007669"/>
    <property type="project" value="UniProtKB-EC"/>
</dbReference>
<feature type="domain" description="Chorismate-utilising enzyme C-terminal" evidence="2">
    <location>
        <begin position="121"/>
        <end position="376"/>
    </location>
</feature>
<dbReference type="SUPFAM" id="SSF56752">
    <property type="entry name" value="D-aminoacid aminotransferase-like PLP-dependent enzymes"/>
    <property type="match status" value="1"/>
</dbReference>
<dbReference type="EC" id="2.6.1.85" evidence="3"/>
<organism evidence="3 4">
    <name type="scientific">Pelotalea chapellei</name>
    <dbReference type="NCBI Taxonomy" id="44671"/>
    <lineage>
        <taxon>Bacteria</taxon>
        <taxon>Pseudomonadati</taxon>
        <taxon>Thermodesulfobacteriota</taxon>
        <taxon>Desulfuromonadia</taxon>
        <taxon>Geobacterales</taxon>
        <taxon>Geobacteraceae</taxon>
        <taxon>Pelotalea</taxon>
    </lineage>
</organism>
<dbReference type="InterPro" id="IPR036038">
    <property type="entry name" value="Aminotransferase-like"/>
</dbReference>
<feature type="compositionally biased region" description="Basic and acidic residues" evidence="1">
    <location>
        <begin position="212"/>
        <end position="228"/>
    </location>
</feature>
<keyword evidence="3" id="KW-0032">Aminotransferase</keyword>
<keyword evidence="3" id="KW-0808">Transferase</keyword>
<evidence type="ECO:0000313" key="3">
    <source>
        <dbReference type="EMBL" id="MBT1072664.1"/>
    </source>
</evidence>
<feature type="region of interest" description="Disordered" evidence="1">
    <location>
        <begin position="209"/>
        <end position="228"/>
    </location>
</feature>
<dbReference type="PANTHER" id="PTHR11236:SF50">
    <property type="entry name" value="AMINODEOXYCHORISMATE SYNTHASE COMPONENT 1"/>
    <property type="match status" value="1"/>
</dbReference>
<dbReference type="InterPro" id="IPR005801">
    <property type="entry name" value="ADC_synthase"/>
</dbReference>
<comment type="caution">
    <text evidence="3">The sequence shown here is derived from an EMBL/GenBank/DDBJ whole genome shotgun (WGS) entry which is preliminary data.</text>
</comment>
<dbReference type="SUPFAM" id="SSF56322">
    <property type="entry name" value="ADC synthase"/>
    <property type="match status" value="1"/>
</dbReference>
<evidence type="ECO:0000313" key="4">
    <source>
        <dbReference type="Proteomes" id="UP000784128"/>
    </source>
</evidence>
<evidence type="ECO:0000256" key="1">
    <source>
        <dbReference type="SAM" id="MobiDB-lite"/>
    </source>
</evidence>
<dbReference type="RefSeq" id="WP_214299876.1">
    <property type="nucleotide sequence ID" value="NZ_JAHDYS010000011.1"/>
</dbReference>
<dbReference type="Gene3D" id="3.20.10.10">
    <property type="entry name" value="D-amino Acid Aminotransferase, subunit A, domain 2"/>
    <property type="match status" value="1"/>
</dbReference>
<dbReference type="Gene3D" id="3.30.470.10">
    <property type="match status" value="1"/>
</dbReference>
<dbReference type="EMBL" id="JAHDYS010000011">
    <property type="protein sequence ID" value="MBT1072664.1"/>
    <property type="molecule type" value="Genomic_DNA"/>
</dbReference>
<feature type="region of interest" description="Disordered" evidence="1">
    <location>
        <begin position="459"/>
        <end position="483"/>
    </location>
</feature>
<proteinExistence type="predicted"/>
<dbReference type="Pfam" id="PF01063">
    <property type="entry name" value="Aminotran_4"/>
    <property type="match status" value="1"/>
</dbReference>
<gene>
    <name evidence="3" type="primary">pabB</name>
    <name evidence="3" type="ORF">KJB30_12770</name>
</gene>
<reference evidence="3 4" key="1">
    <citation type="submission" date="2021-05" db="EMBL/GenBank/DDBJ databases">
        <title>The draft genome of Geobacter chapellei DSM 13688.</title>
        <authorList>
            <person name="Xu Z."/>
            <person name="Masuda Y."/>
            <person name="Itoh H."/>
            <person name="Senoo K."/>
        </authorList>
    </citation>
    <scope>NUCLEOTIDE SEQUENCE [LARGE SCALE GENOMIC DNA]</scope>
    <source>
        <strain evidence="3 4">DSM 13688</strain>
    </source>
</reference>